<keyword evidence="2" id="KW-1185">Reference proteome</keyword>
<name>A0A853CHD4_9ACTN</name>
<sequence length="575" mass="61981">MTSGPPAAETLRALGERYFATQHTYDPYNATLLGLTEFDHLAGDPSREASSAAAAEFAAIGAELERLPVDGLSDDERVDARVLAVLTRGAGGDAEHSLWAANASAKGYVSRQGLVFQAVPAMTVGDADGADRYLSRLAGIGAFLTALGDRYAEEAGVGRVPTALGVHHAIEHLTGHLASAPADDALLAPAVASGDAALLDRAGALVRNRIHPAMAALAERLRAELLPVARPDDRVGIGEVPGGAEGYLAAVARHTTTDLTPDEIHEIGLDTLEELRPRWAELGRRLFGTEELPEIAERLRSDPALRFTSGGEILAAAGAALARAQAVQDEWFLPRALPGCAIEAIPPADAGHSAMGWYQPPADDGSRPGVYHLLATEPHERHRYEYEALTFHESVPGHHLQLATAQQLDLPRYRRHLDVEACSFNEGWGLYSERLAEEMGLYSDDLALLGMLSFSALRACRLVIDTGVHSRGWTRQQSVEFMYAHTATTRDHVASEVDRYICWPGQALAYRIGQREILRLRAEASAALGERFDPRAFHEVVLGSGAVPLAVLAENVTRWTTDQLIPVNEEASAWT</sequence>
<dbReference type="AlphaFoldDB" id="A0A853CHD4"/>
<reference evidence="1 2" key="1">
    <citation type="submission" date="2020-07" db="EMBL/GenBank/DDBJ databases">
        <title>Sequencing the genomes of 1000 actinobacteria strains.</title>
        <authorList>
            <person name="Klenk H.-P."/>
        </authorList>
    </citation>
    <scope>NUCLEOTIDE SEQUENCE [LARGE SCALE GENOMIC DNA]</scope>
    <source>
        <strain evidence="1 2">DSM 104001</strain>
    </source>
</reference>
<organism evidence="1 2">
    <name type="scientific">Petropleomorpha daqingensis</name>
    <dbReference type="NCBI Taxonomy" id="2026353"/>
    <lineage>
        <taxon>Bacteria</taxon>
        <taxon>Bacillati</taxon>
        <taxon>Actinomycetota</taxon>
        <taxon>Actinomycetes</taxon>
        <taxon>Geodermatophilales</taxon>
        <taxon>Geodermatophilaceae</taxon>
        <taxon>Petropleomorpha</taxon>
    </lineage>
</organism>
<dbReference type="Pfam" id="PF05960">
    <property type="entry name" value="DUF885"/>
    <property type="match status" value="1"/>
</dbReference>
<dbReference type="PANTHER" id="PTHR33361">
    <property type="entry name" value="GLR0591 PROTEIN"/>
    <property type="match status" value="1"/>
</dbReference>
<evidence type="ECO:0000313" key="1">
    <source>
        <dbReference type="EMBL" id="NYJ06877.1"/>
    </source>
</evidence>
<dbReference type="Proteomes" id="UP000541969">
    <property type="component" value="Unassembled WGS sequence"/>
</dbReference>
<dbReference type="EMBL" id="JACBZT010000001">
    <property type="protein sequence ID" value="NYJ06877.1"/>
    <property type="molecule type" value="Genomic_DNA"/>
</dbReference>
<dbReference type="RefSeq" id="WP_179718308.1">
    <property type="nucleotide sequence ID" value="NZ_JACBZT010000001.1"/>
</dbReference>
<dbReference type="PANTHER" id="PTHR33361:SF2">
    <property type="entry name" value="DUF885 DOMAIN-CONTAINING PROTEIN"/>
    <property type="match status" value="1"/>
</dbReference>
<evidence type="ECO:0000313" key="2">
    <source>
        <dbReference type="Proteomes" id="UP000541969"/>
    </source>
</evidence>
<gene>
    <name evidence="1" type="ORF">GGQ55_003155</name>
</gene>
<dbReference type="InterPro" id="IPR010281">
    <property type="entry name" value="DUF885"/>
</dbReference>
<proteinExistence type="predicted"/>
<comment type="caution">
    <text evidence="1">The sequence shown here is derived from an EMBL/GenBank/DDBJ whole genome shotgun (WGS) entry which is preliminary data.</text>
</comment>
<protein>
    <submittedName>
        <fullName evidence="1">Uncharacterized protein (DUF885 family)</fullName>
    </submittedName>
</protein>
<accession>A0A853CHD4</accession>